<dbReference type="NCBIfam" id="NF008528">
    <property type="entry name" value="PRK11463.1-2"/>
    <property type="match status" value="1"/>
</dbReference>
<dbReference type="EMBL" id="FUYJ01000001">
    <property type="protein sequence ID" value="SKA91827.1"/>
    <property type="molecule type" value="Genomic_DNA"/>
</dbReference>
<reference evidence="3" key="1">
    <citation type="submission" date="2017-02" db="EMBL/GenBank/DDBJ databases">
        <authorList>
            <person name="Varghese N."/>
            <person name="Submissions S."/>
        </authorList>
    </citation>
    <scope>NUCLEOTIDE SEQUENCE [LARGE SCALE GENOMIC DNA]</scope>
    <source>
        <strain evidence="3">DSM 23966</strain>
    </source>
</reference>
<evidence type="ECO:0000313" key="3">
    <source>
        <dbReference type="Proteomes" id="UP000190042"/>
    </source>
</evidence>
<evidence type="ECO:0000313" key="2">
    <source>
        <dbReference type="EMBL" id="SKA91827.1"/>
    </source>
</evidence>
<accession>A0A1T4XQL1</accession>
<dbReference type="GO" id="GO:0016020">
    <property type="term" value="C:membrane"/>
    <property type="evidence" value="ECO:0007669"/>
    <property type="project" value="InterPro"/>
</dbReference>
<dbReference type="PANTHER" id="PTHR35335">
    <property type="entry name" value="UPF0716 PROTEIN FXSA"/>
    <property type="match status" value="1"/>
</dbReference>
<dbReference type="Pfam" id="PF04186">
    <property type="entry name" value="FxsA"/>
    <property type="match status" value="1"/>
</dbReference>
<keyword evidence="1" id="KW-0472">Membrane</keyword>
<evidence type="ECO:0000256" key="1">
    <source>
        <dbReference type="SAM" id="Phobius"/>
    </source>
</evidence>
<dbReference type="Proteomes" id="UP000190042">
    <property type="component" value="Unassembled WGS sequence"/>
</dbReference>
<feature type="transmembrane region" description="Helical" evidence="1">
    <location>
        <begin position="26"/>
        <end position="46"/>
    </location>
</feature>
<gene>
    <name evidence="2" type="ORF">SAMN04244570_1201</name>
</gene>
<keyword evidence="1" id="KW-1133">Transmembrane helix</keyword>
<proteinExistence type="predicted"/>
<keyword evidence="1" id="KW-0812">Transmembrane</keyword>
<keyword evidence="3" id="KW-1185">Reference proteome</keyword>
<feature type="transmembrane region" description="Helical" evidence="1">
    <location>
        <begin position="70"/>
        <end position="90"/>
    </location>
</feature>
<dbReference type="InterPro" id="IPR007313">
    <property type="entry name" value="FxsA"/>
</dbReference>
<name>A0A1T4XQL1_9BACL</name>
<sequence>MKWLVGLFIIVPTAELALLIVSGKTLGVLPTILIILVTGFGGAYLAKKQGFRAWRDLQYRLANRETPGKALVDSVCIFFGGLLLLMPGFLTDILGFILLFSWPRKILYPFIVKWIYNKMKNGQIRVM</sequence>
<dbReference type="RefSeq" id="WP_078816878.1">
    <property type="nucleotide sequence ID" value="NZ_FUYJ01000001.1"/>
</dbReference>
<dbReference type="AlphaFoldDB" id="A0A1T4XQL1"/>
<protein>
    <submittedName>
        <fullName evidence="2">UPF0716 protein FxsA</fullName>
    </submittedName>
</protein>
<organism evidence="2 3">
    <name type="scientific">Sporosarcina newyorkensis</name>
    <dbReference type="NCBI Taxonomy" id="759851"/>
    <lineage>
        <taxon>Bacteria</taxon>
        <taxon>Bacillati</taxon>
        <taxon>Bacillota</taxon>
        <taxon>Bacilli</taxon>
        <taxon>Bacillales</taxon>
        <taxon>Caryophanaceae</taxon>
        <taxon>Sporosarcina</taxon>
    </lineage>
</organism>
<dbReference type="PANTHER" id="PTHR35335:SF1">
    <property type="entry name" value="UPF0716 PROTEIN FXSA"/>
    <property type="match status" value="1"/>
</dbReference>